<dbReference type="PANTHER" id="PTHR31589">
    <property type="entry name" value="PROTEIN, PUTATIVE (DUF239)-RELATED-RELATED"/>
    <property type="match status" value="1"/>
</dbReference>
<gene>
    <name evidence="3" type="ORF">Syun_003898</name>
</gene>
<protein>
    <recommendedName>
        <fullName evidence="2">Neprosin PEP catalytic domain-containing protein</fullName>
    </recommendedName>
</protein>
<organism evidence="3 4">
    <name type="scientific">Stephania yunnanensis</name>
    <dbReference type="NCBI Taxonomy" id="152371"/>
    <lineage>
        <taxon>Eukaryota</taxon>
        <taxon>Viridiplantae</taxon>
        <taxon>Streptophyta</taxon>
        <taxon>Embryophyta</taxon>
        <taxon>Tracheophyta</taxon>
        <taxon>Spermatophyta</taxon>
        <taxon>Magnoliopsida</taxon>
        <taxon>Ranunculales</taxon>
        <taxon>Menispermaceae</taxon>
        <taxon>Menispermoideae</taxon>
        <taxon>Cissampelideae</taxon>
        <taxon>Stephania</taxon>
    </lineage>
</organism>
<dbReference type="AlphaFoldDB" id="A0AAP0L232"/>
<evidence type="ECO:0000259" key="2">
    <source>
        <dbReference type="PROSITE" id="PS52045"/>
    </source>
</evidence>
<keyword evidence="4" id="KW-1185">Reference proteome</keyword>
<feature type="domain" description="Neprosin PEP catalytic" evidence="2">
    <location>
        <begin position="280"/>
        <end position="377"/>
    </location>
</feature>
<evidence type="ECO:0000313" key="4">
    <source>
        <dbReference type="Proteomes" id="UP001420932"/>
    </source>
</evidence>
<comment type="caution">
    <text evidence="3">The sequence shown here is derived from an EMBL/GenBank/DDBJ whole genome shotgun (WGS) entry which is preliminary data.</text>
</comment>
<dbReference type="PROSITE" id="PS52045">
    <property type="entry name" value="NEPROSIN_PEP_CD"/>
    <property type="match status" value="1"/>
</dbReference>
<evidence type="ECO:0000256" key="1">
    <source>
        <dbReference type="SAM" id="MobiDB-lite"/>
    </source>
</evidence>
<feature type="compositionally biased region" description="Basic residues" evidence="1">
    <location>
        <begin position="59"/>
        <end position="72"/>
    </location>
</feature>
<dbReference type="Pfam" id="PF03080">
    <property type="entry name" value="Neprosin"/>
    <property type="match status" value="1"/>
</dbReference>
<dbReference type="InterPro" id="IPR053168">
    <property type="entry name" value="Glutamic_endopeptidase"/>
</dbReference>
<accession>A0AAP0L232</accession>
<dbReference type="InterPro" id="IPR004314">
    <property type="entry name" value="Neprosin"/>
</dbReference>
<sequence>MTVGAHHLDYVLLQQTLTPHSASHHLTSPLTVSHRLDSRLSPPHSDSPPHGCLSSPRVSRPRTAAHGHARRASVRLRPPLTLSASRLHSRLCLSLSSLTLSASVRLSLSLPHARLRLRLSLSRLCLSLPSPDSRDLSSLVPVETRRIHQVLVHKDVTPIPTDSHDSRSILSGTGLCLSLASPNSHGLSSRLGWEWECLKLIRNEHKKNMGIIEKIKEIVAKMARTQKNKATGMPKADKKWYAAPTDSSNYISAKSQGKQSLGVEWKVSKHKLLEVERKLKQLNKTPVKSIQTTYLTTLGYNYIGASNVWNRRVEADDEFSTARIWLMNGPLESFDSVKAGGMDDASQRTWCFNLVCAGFVQTSHEVAFGATMEATSS</sequence>
<name>A0AAP0L232_9MAGN</name>
<reference evidence="3 4" key="1">
    <citation type="submission" date="2024-01" db="EMBL/GenBank/DDBJ databases">
        <title>Genome assemblies of Stephania.</title>
        <authorList>
            <person name="Yang L."/>
        </authorList>
    </citation>
    <scope>NUCLEOTIDE SEQUENCE [LARGE SCALE GENOMIC DNA]</scope>
    <source>
        <strain evidence="3">YNDBR</strain>
        <tissue evidence="3">Leaf</tissue>
    </source>
</reference>
<dbReference type="EMBL" id="JBBNAF010000002">
    <property type="protein sequence ID" value="KAK9162996.1"/>
    <property type="molecule type" value="Genomic_DNA"/>
</dbReference>
<evidence type="ECO:0000313" key="3">
    <source>
        <dbReference type="EMBL" id="KAK9162996.1"/>
    </source>
</evidence>
<feature type="region of interest" description="Disordered" evidence="1">
    <location>
        <begin position="35"/>
        <end position="72"/>
    </location>
</feature>
<proteinExistence type="predicted"/>
<dbReference type="Proteomes" id="UP001420932">
    <property type="component" value="Unassembled WGS sequence"/>
</dbReference>
<dbReference type="PANTHER" id="PTHR31589:SF111">
    <property type="entry name" value="NEPROSIN DOMAIN-CONTAINING PROTEIN"/>
    <property type="match status" value="1"/>
</dbReference>